<evidence type="ECO:0000256" key="1">
    <source>
        <dbReference type="ARBA" id="ARBA00022729"/>
    </source>
</evidence>
<evidence type="ECO:0000256" key="2">
    <source>
        <dbReference type="SAM" id="MobiDB-lite"/>
    </source>
</evidence>
<evidence type="ECO:0000259" key="3">
    <source>
        <dbReference type="PROSITE" id="PS50853"/>
    </source>
</evidence>
<dbReference type="CDD" id="cd12797">
    <property type="entry name" value="M23_peptidase"/>
    <property type="match status" value="1"/>
</dbReference>
<dbReference type="PANTHER" id="PTHR40633:SF1">
    <property type="entry name" value="GPI ANCHORED SERINE-THREONINE RICH PROTEIN (AFU_ORTHOLOGUE AFUA_1G03630)"/>
    <property type="match status" value="1"/>
</dbReference>
<protein>
    <submittedName>
        <fullName evidence="4">Peptidase M23B</fullName>
    </submittedName>
</protein>
<dbReference type="PANTHER" id="PTHR40633">
    <property type="entry name" value="MATRIX PROTEIN, PUTATIVE (AFU_ORTHOLOGUE AFUA_8G05410)-RELATED"/>
    <property type="match status" value="1"/>
</dbReference>
<dbReference type="Pfam" id="PF04151">
    <property type="entry name" value="PPC"/>
    <property type="match status" value="2"/>
</dbReference>
<dbReference type="InterPro" id="IPR011055">
    <property type="entry name" value="Dup_hybrid_motif"/>
</dbReference>
<dbReference type="InterPro" id="IPR007280">
    <property type="entry name" value="Peptidase_C_arc/bac"/>
</dbReference>
<keyword evidence="1" id="KW-0732">Signal</keyword>
<proteinExistence type="predicted"/>
<feature type="domain" description="Fibronectin type-III" evidence="3">
    <location>
        <begin position="520"/>
        <end position="614"/>
    </location>
</feature>
<accession>Q10W26</accession>
<dbReference type="InterPro" id="IPR052982">
    <property type="entry name" value="SRP1/TIP1-like"/>
</dbReference>
<feature type="region of interest" description="Disordered" evidence="2">
    <location>
        <begin position="224"/>
        <end position="243"/>
    </location>
</feature>
<organism evidence="4">
    <name type="scientific">Trichodesmium erythraeum (strain IMS101)</name>
    <dbReference type="NCBI Taxonomy" id="203124"/>
    <lineage>
        <taxon>Bacteria</taxon>
        <taxon>Bacillati</taxon>
        <taxon>Cyanobacteriota</taxon>
        <taxon>Cyanophyceae</taxon>
        <taxon>Oscillatoriophycideae</taxon>
        <taxon>Oscillatoriales</taxon>
        <taxon>Microcoleaceae</taxon>
        <taxon>Trichodesmium</taxon>
    </lineage>
</organism>
<dbReference type="OrthoDB" id="9798386at2"/>
<dbReference type="SUPFAM" id="SSF89260">
    <property type="entry name" value="Collagen-binding domain"/>
    <property type="match status" value="3"/>
</dbReference>
<dbReference type="EMBL" id="CP000393">
    <property type="protein sequence ID" value="ABG53548.1"/>
    <property type="molecule type" value="Genomic_DNA"/>
</dbReference>
<dbReference type="Gene3D" id="2.60.120.380">
    <property type="match status" value="3"/>
</dbReference>
<dbReference type="InterPro" id="IPR018466">
    <property type="entry name" value="Kre9/Knh1-like_N"/>
</dbReference>
<dbReference type="Gene3D" id="2.70.70.10">
    <property type="entry name" value="Glucose Permease (Domain IIA)"/>
    <property type="match status" value="1"/>
</dbReference>
<dbReference type="Pfam" id="PF01551">
    <property type="entry name" value="Peptidase_M23"/>
    <property type="match status" value="1"/>
</dbReference>
<dbReference type="SUPFAM" id="SSF51261">
    <property type="entry name" value="Duplicated hybrid motif"/>
    <property type="match status" value="1"/>
</dbReference>
<dbReference type="STRING" id="203124.Tery_4572"/>
<dbReference type="RefSeq" id="WP_011613865.1">
    <property type="nucleotide sequence ID" value="NC_008312.1"/>
</dbReference>
<feature type="compositionally biased region" description="Polar residues" evidence="2">
    <location>
        <begin position="224"/>
        <end position="241"/>
    </location>
</feature>
<dbReference type="HOGENOM" id="CLU_300696_0_0_3"/>
<dbReference type="Pfam" id="PF10342">
    <property type="entry name" value="Kre9_KNH"/>
    <property type="match status" value="4"/>
</dbReference>
<name>Q10W26_TRIEI</name>
<dbReference type="eggNOG" id="COG0739">
    <property type="taxonomic scope" value="Bacteria"/>
</dbReference>
<dbReference type="PROSITE" id="PS50853">
    <property type="entry name" value="FN3"/>
    <property type="match status" value="1"/>
</dbReference>
<reference evidence="4" key="1">
    <citation type="submission" date="2006-06" db="EMBL/GenBank/DDBJ databases">
        <title>Complete sequence of Trichodesmium erythraeum IMS101.</title>
        <authorList>
            <consortium name="US DOE Joint Genome Institute"/>
            <person name="Copeland A."/>
            <person name="Lucas S."/>
            <person name="Lapidus A."/>
            <person name="Barry K."/>
            <person name="Detter J.C."/>
            <person name="Glavina del Rio T."/>
            <person name="Hammon N."/>
            <person name="Israni S."/>
            <person name="Dalin E."/>
            <person name="Tice H."/>
            <person name="Pitluck S."/>
            <person name="Kiss H."/>
            <person name="Munk A.C."/>
            <person name="Brettin T."/>
            <person name="Bruce D."/>
            <person name="Han C."/>
            <person name="Tapia R."/>
            <person name="Gilna P."/>
            <person name="Schmutz J."/>
            <person name="Larimer F."/>
            <person name="Land M."/>
            <person name="Hauser L."/>
            <person name="Kyrpides N."/>
            <person name="Kim E."/>
            <person name="Richardson P."/>
        </authorList>
    </citation>
    <scope>NUCLEOTIDE SEQUENCE [LARGE SCALE GENOMIC DNA]</scope>
    <source>
        <strain evidence="4">IMS101</strain>
    </source>
</reference>
<sequence length="995" mass="111015">MSDILGDFSNFEQDLSNLILIGDKQENFDDGQRWTSGIEPTGNNSKLKVEEFNTGGDEPSQPLQGQKFFDLGELNHLSASNSPPGKKDPLVGEDNEAVVKKSDNLINPNPINRRSGNSRNRADNIGTLSSSSSFTGFVGTTDTNDYYRFYLSGEREFNLTLNGLSGDADVRLLNSSGGTISSSTKGGSSSESISETLNSGTYYIRVYPMSGVNTNYNLNIEATSSSSDEEVNITSPSSRTSIEPGERYNIRWTDNFRDNVKLELYKGSSRQQTIARSTSSDGSYSWRAPTSLSSGTNYRIKIRNVNDSSVYDYSSYFTIEPDEPDGVVNITSPSSSTSIEPGERYNIRWTDNFRDNVKLELYKGSSRQQTIARSTSSDGSYSWRAPTSLSSGTNYRIKIRNVNDSSVYDYSSYFTIEPDEPDEKVNITSPSSSTSIEPGERYNIRWTDNFRDNVKLELYKGSSRQRTIARSTSSDGSYSWRAPTSLSSGTNYRIKIRNVNDSSVYDYSSYFTIKPDEEVNITSPSSSTSIEPGESYTIRWTDNFSDNVKLDLYKGSSWQQTIASSTSSDGSYSWRVPTSLSSGTNYNIKIRNVNDSSVDDYSNSFTIQSTTWPPSVTKDLKTYTGREEYSGYVGNDDYYKFSVDSPGYLQFALRGMSADANLQLLNSSGKVLESSSKSGNSDEYANENLGIGTYYMRVYGHNGADTNYRLVLNLDKAKNDRSNARWLGELAGQRKEYKDFIGTSSGDQYDYYKFTVQEPRFLEYALRDLTAPADIDILNSSGARITPKENDKDNHRYNLHETMGLQAGTYYARVTAPTDSSQQTNYKLVLNLKGEYKPLHSNPTESNPLKGFQSPVRGERWYVSQSPGGSYSHTGNLRYAIDISIPGWDDFGEPIYAMRSGTVKKVVDDHPDIADSKRNNLVEIQHENGYVARYWHLQQYSNSDAGLQVGQKVDAGQMIGRVGNSGFSTGPHLHVDVVDSSLITRPFEIEGIFDY</sequence>
<dbReference type="KEGG" id="ter:Tery_4572"/>
<dbReference type="AlphaFoldDB" id="Q10W26"/>
<dbReference type="InterPro" id="IPR003961">
    <property type="entry name" value="FN3_dom"/>
</dbReference>
<dbReference type="InterPro" id="IPR016047">
    <property type="entry name" value="M23ase_b-sheet_dom"/>
</dbReference>
<evidence type="ECO:0000313" key="4">
    <source>
        <dbReference type="EMBL" id="ABG53548.1"/>
    </source>
</evidence>
<gene>
    <name evidence="4" type="ordered locus">Tery_4572</name>
</gene>